<evidence type="ECO:0000259" key="2">
    <source>
        <dbReference type="PROSITE" id="PS50076"/>
    </source>
</evidence>
<dbReference type="PROSITE" id="PS50076">
    <property type="entry name" value="DNAJ_2"/>
    <property type="match status" value="1"/>
</dbReference>
<organism evidence="3 4">
    <name type="scientific">Stegodyphus mimosarum</name>
    <name type="common">African social velvet spider</name>
    <dbReference type="NCBI Taxonomy" id="407821"/>
    <lineage>
        <taxon>Eukaryota</taxon>
        <taxon>Metazoa</taxon>
        <taxon>Ecdysozoa</taxon>
        <taxon>Arthropoda</taxon>
        <taxon>Chelicerata</taxon>
        <taxon>Arachnida</taxon>
        <taxon>Araneae</taxon>
        <taxon>Araneomorphae</taxon>
        <taxon>Entelegynae</taxon>
        <taxon>Eresoidea</taxon>
        <taxon>Eresidae</taxon>
        <taxon>Stegodyphus</taxon>
    </lineage>
</organism>
<proteinExistence type="predicted"/>
<keyword evidence="1" id="KW-0143">Chaperone</keyword>
<reference evidence="3 4" key="1">
    <citation type="submission" date="2013-11" db="EMBL/GenBank/DDBJ databases">
        <title>Genome sequencing of Stegodyphus mimosarum.</title>
        <authorList>
            <person name="Bechsgaard J."/>
        </authorList>
    </citation>
    <scope>NUCLEOTIDE SEQUENCE [LARGE SCALE GENOMIC DNA]</scope>
</reference>
<dbReference type="OMA" id="YEPPIND"/>
<dbReference type="SUPFAM" id="SSF46565">
    <property type="entry name" value="Chaperone J-domain"/>
    <property type="match status" value="1"/>
</dbReference>
<feature type="domain" description="J" evidence="2">
    <location>
        <begin position="34"/>
        <end position="99"/>
    </location>
</feature>
<dbReference type="Gene3D" id="1.10.287.110">
    <property type="entry name" value="DnaJ domain"/>
    <property type="match status" value="1"/>
</dbReference>
<dbReference type="InterPro" id="IPR036869">
    <property type="entry name" value="J_dom_sf"/>
</dbReference>
<dbReference type="EMBL" id="KK115500">
    <property type="protein sequence ID" value="KFM65278.1"/>
    <property type="molecule type" value="Genomic_DNA"/>
</dbReference>
<dbReference type="PANTHER" id="PTHR44145">
    <property type="entry name" value="DNAJ HOMOLOG SUBFAMILY A MEMBER 3, MITOCHONDRIAL"/>
    <property type="match status" value="1"/>
</dbReference>
<keyword evidence="4" id="KW-1185">Reference proteome</keyword>
<evidence type="ECO:0000256" key="1">
    <source>
        <dbReference type="ARBA" id="ARBA00023186"/>
    </source>
</evidence>
<dbReference type="SMART" id="SM00271">
    <property type="entry name" value="DnaJ"/>
    <property type="match status" value="1"/>
</dbReference>
<dbReference type="OrthoDB" id="376357at2759"/>
<dbReference type="AlphaFoldDB" id="A0A087TJI9"/>
<dbReference type="STRING" id="407821.A0A087TJI9"/>
<accession>A0A087TJI9</accession>
<protein>
    <submittedName>
        <fullName evidence="3">Chaperone protein DnaJ</fullName>
    </submittedName>
</protein>
<dbReference type="PRINTS" id="PR00625">
    <property type="entry name" value="JDOMAIN"/>
</dbReference>
<dbReference type="CDD" id="cd06257">
    <property type="entry name" value="DnaJ"/>
    <property type="match status" value="1"/>
</dbReference>
<feature type="non-terminal residue" evidence="3">
    <location>
        <position position="179"/>
    </location>
</feature>
<evidence type="ECO:0000313" key="3">
    <source>
        <dbReference type="EMBL" id="KFM65278.1"/>
    </source>
</evidence>
<gene>
    <name evidence="3" type="ORF">X975_18437</name>
</gene>
<dbReference type="InterPro" id="IPR051938">
    <property type="entry name" value="Apopto_cytoskel_mod"/>
</dbReference>
<dbReference type="InterPro" id="IPR001623">
    <property type="entry name" value="DnaJ_domain"/>
</dbReference>
<dbReference type="Pfam" id="PF00226">
    <property type="entry name" value="DnaJ"/>
    <property type="match status" value="1"/>
</dbReference>
<dbReference type="Proteomes" id="UP000054359">
    <property type="component" value="Unassembled WGS sequence"/>
</dbReference>
<dbReference type="PANTHER" id="PTHR44145:SF3">
    <property type="entry name" value="DNAJ HOMOLOG SUBFAMILY A MEMBER 3, MITOCHONDRIAL"/>
    <property type="match status" value="1"/>
</dbReference>
<sequence length="179" mass="21255">MLSFVKFRSFVCSCTSFVNPFYNSFKYFSDCFVNYYSILGLQPKASDEEIKEAYYSLSKKYHPDMNIGNEAASAKILEINEAFEILGNKVEKEKYDEKMFPKVAEKRSHHFIYNHDVYSEAPNYTYVKPQSFIKKTYTPEQYSKRAKGILKRKNQHLSQKCRFFKYTATQKLPQVMRRK</sequence>
<name>A0A087TJI9_STEMI</name>
<evidence type="ECO:0000313" key="4">
    <source>
        <dbReference type="Proteomes" id="UP000054359"/>
    </source>
</evidence>